<dbReference type="Proteomes" id="UP000672032">
    <property type="component" value="Chromosome 3"/>
</dbReference>
<accession>A0A8A3PBU3</accession>
<proteinExistence type="predicted"/>
<reference evidence="1" key="1">
    <citation type="submission" date="2020-10" db="EMBL/GenBank/DDBJ databases">
        <title>Genome Sequence of Monilinia vaccinii-corymbosi Sheds Light on Mummy Berry Disease Infection of Blueberry and Mating Type.</title>
        <authorList>
            <person name="Yow A.G."/>
            <person name="Zhang Y."/>
            <person name="Bansal K."/>
            <person name="Eacker S.M."/>
            <person name="Sullivan S."/>
            <person name="Liachko I."/>
            <person name="Cubeta M.A."/>
            <person name="Rollins J.A."/>
            <person name="Ashrafi H."/>
        </authorList>
    </citation>
    <scope>NUCLEOTIDE SEQUENCE</scope>
    <source>
        <strain evidence="1">RL-1</strain>
    </source>
</reference>
<dbReference type="AlphaFoldDB" id="A0A8A3PBU3"/>
<keyword evidence="2" id="KW-1185">Reference proteome</keyword>
<gene>
    <name evidence="1" type="ORF">DSL72_002149</name>
</gene>
<sequence length="106" mass="12338">MGENILDVTFASMTDELGLLFLSSEALGYLGYDEICRDLKCGLWVQDYTHVDQEGNLIMEEWFHAGVWHADPRNRESDVHLAEQPTLIEYRNALLRHVIMDRDLRD</sequence>
<evidence type="ECO:0000313" key="2">
    <source>
        <dbReference type="Proteomes" id="UP000672032"/>
    </source>
</evidence>
<protein>
    <submittedName>
        <fullName evidence="1">Uncharacterized protein</fullName>
    </submittedName>
</protein>
<name>A0A8A3PBU3_9HELO</name>
<evidence type="ECO:0000313" key="1">
    <source>
        <dbReference type="EMBL" id="QSZ32571.1"/>
    </source>
</evidence>
<organism evidence="1 2">
    <name type="scientific">Monilinia vaccinii-corymbosi</name>
    <dbReference type="NCBI Taxonomy" id="61207"/>
    <lineage>
        <taxon>Eukaryota</taxon>
        <taxon>Fungi</taxon>
        <taxon>Dikarya</taxon>
        <taxon>Ascomycota</taxon>
        <taxon>Pezizomycotina</taxon>
        <taxon>Leotiomycetes</taxon>
        <taxon>Helotiales</taxon>
        <taxon>Sclerotiniaceae</taxon>
        <taxon>Monilinia</taxon>
    </lineage>
</organism>
<dbReference type="EMBL" id="CP063407">
    <property type="protein sequence ID" value="QSZ32571.1"/>
    <property type="molecule type" value="Genomic_DNA"/>
</dbReference>